<dbReference type="EMBL" id="JAUTXT010000091">
    <property type="protein sequence ID" value="KAK3669302.1"/>
    <property type="molecule type" value="Genomic_DNA"/>
</dbReference>
<dbReference type="Proteomes" id="UP001274830">
    <property type="component" value="Unassembled WGS sequence"/>
</dbReference>
<dbReference type="AlphaFoldDB" id="A0AAE0TM36"/>
<protein>
    <recommendedName>
        <fullName evidence="3">Pentatricopeptide repeat-containing protein-mitochondrial domain-containing protein</fullName>
    </recommendedName>
</protein>
<evidence type="ECO:0000313" key="5">
    <source>
        <dbReference type="Proteomes" id="UP001274830"/>
    </source>
</evidence>
<organism evidence="4 5">
    <name type="scientific">Recurvomyces mirabilis</name>
    <dbReference type="NCBI Taxonomy" id="574656"/>
    <lineage>
        <taxon>Eukaryota</taxon>
        <taxon>Fungi</taxon>
        <taxon>Dikarya</taxon>
        <taxon>Ascomycota</taxon>
        <taxon>Pezizomycotina</taxon>
        <taxon>Dothideomycetes</taxon>
        <taxon>Dothideomycetidae</taxon>
        <taxon>Mycosphaerellales</taxon>
        <taxon>Teratosphaeriaceae</taxon>
        <taxon>Recurvomyces</taxon>
    </lineage>
</organism>
<feature type="compositionally biased region" description="Low complexity" evidence="2">
    <location>
        <begin position="573"/>
        <end position="589"/>
    </location>
</feature>
<evidence type="ECO:0000259" key="3">
    <source>
        <dbReference type="Pfam" id="PF23276"/>
    </source>
</evidence>
<evidence type="ECO:0000256" key="1">
    <source>
        <dbReference type="ARBA" id="ARBA00022737"/>
    </source>
</evidence>
<dbReference type="PANTHER" id="PTHR47447:SF17">
    <property type="entry name" value="OS12G0638900 PROTEIN"/>
    <property type="match status" value="1"/>
</dbReference>
<dbReference type="InterPro" id="IPR011990">
    <property type="entry name" value="TPR-like_helical_dom_sf"/>
</dbReference>
<proteinExistence type="predicted"/>
<keyword evidence="1" id="KW-0677">Repeat</keyword>
<name>A0AAE0TM36_9PEZI</name>
<dbReference type="Pfam" id="PF23276">
    <property type="entry name" value="TPR_24"/>
    <property type="match status" value="1"/>
</dbReference>
<dbReference type="InterPro" id="IPR057027">
    <property type="entry name" value="TPR_mt"/>
</dbReference>
<gene>
    <name evidence="4" type="ORF">LTR78_010801</name>
</gene>
<evidence type="ECO:0000313" key="4">
    <source>
        <dbReference type="EMBL" id="KAK3669302.1"/>
    </source>
</evidence>
<feature type="domain" description="Pentatricopeptide repeat-containing protein-mitochondrial" evidence="3">
    <location>
        <begin position="322"/>
        <end position="458"/>
    </location>
</feature>
<accession>A0AAE0TM36</accession>
<feature type="region of interest" description="Disordered" evidence="2">
    <location>
        <begin position="573"/>
        <end position="606"/>
    </location>
</feature>
<feature type="region of interest" description="Disordered" evidence="2">
    <location>
        <begin position="39"/>
        <end position="66"/>
    </location>
</feature>
<evidence type="ECO:0000256" key="2">
    <source>
        <dbReference type="SAM" id="MobiDB-lite"/>
    </source>
</evidence>
<sequence>MSIAKLAIDPLWQCLCPAWTQVNTGRSLRRILQCQTDRRPARGQQRAYSAQAAARSPTISHDGPSEDTVLYGRDAAARAKPVPRRQHAYDIHRKALAERESLTRQPTPYLYTRLRTLAANGKTKETWDLVEMLLRDRKEKPSLQLYNALILSNTSHDDGAAWRVIEYLEEMAQAGLQMDSATCHAILKVLAVHPDHLLRADVLEYMRARWYQLADDGAHDVAAGLLREGSFEAALRKIDEMQGSGVVVQSWLLDMSVYMLSAAGEIVEAYRIMRQRYDAGELNLSRVLWYTLLDASSSHRHHACTAHIWNSQVRTGYMRPASGICLNVLTTASQAGDAVLATDVFSHLSKRGTAFTPIHYQLLTTCYLTTTPPDLKRALTTLTIMALEKKLPPPSQAETRTLFLYLRDKPVFTAFALNTLLDLHKENRKIPIAALNLIIESYVHQRNLQEALNVYKQIHTFIPGPSAPASATQQRPFANIETFNLLLRGCRVADPPDENLASFLVSELLALRVKPTALTYDRLILVFVQAGMHALDSSGANIDSEAAASQRKRGLELLDWAFRHFTDMQAVSSTSPAPATLASATSPSDLSHDHSDDGGGPARLGWMPRFGTVE</sequence>
<dbReference type="PANTHER" id="PTHR47447">
    <property type="entry name" value="OS03G0856100 PROTEIN"/>
    <property type="match status" value="1"/>
</dbReference>
<comment type="caution">
    <text evidence="4">The sequence shown here is derived from an EMBL/GenBank/DDBJ whole genome shotgun (WGS) entry which is preliminary data.</text>
</comment>
<feature type="compositionally biased region" description="Low complexity" evidence="2">
    <location>
        <begin position="42"/>
        <end position="55"/>
    </location>
</feature>
<dbReference type="Gene3D" id="1.25.40.10">
    <property type="entry name" value="Tetratricopeptide repeat domain"/>
    <property type="match status" value="2"/>
</dbReference>
<feature type="non-terminal residue" evidence="4">
    <location>
        <position position="614"/>
    </location>
</feature>
<reference evidence="4" key="1">
    <citation type="submission" date="2023-07" db="EMBL/GenBank/DDBJ databases">
        <title>Black Yeasts Isolated from many extreme environments.</title>
        <authorList>
            <person name="Coleine C."/>
            <person name="Stajich J.E."/>
            <person name="Selbmann L."/>
        </authorList>
    </citation>
    <scope>NUCLEOTIDE SEQUENCE</scope>
    <source>
        <strain evidence="4">CCFEE 5485</strain>
    </source>
</reference>
<keyword evidence="5" id="KW-1185">Reference proteome</keyword>